<evidence type="ECO:0000313" key="3">
    <source>
        <dbReference type="EMBL" id="CEN48301.1"/>
    </source>
</evidence>
<name>A0A0B7II23_9FLAO</name>
<keyword evidence="1" id="KW-0472">Membrane</keyword>
<evidence type="ECO:0000313" key="2">
    <source>
        <dbReference type="EMBL" id="CEN41004.1"/>
    </source>
</evidence>
<dbReference type="Proteomes" id="UP000039370">
    <property type="component" value="Unassembled WGS sequence"/>
</dbReference>
<gene>
    <name evidence="3" type="ORF">CCAN11_1680004</name>
    <name evidence="2" type="ORF">CCAN12_800024</name>
</gene>
<organism evidence="3 4">
    <name type="scientific">Capnocytophaga canimorsus</name>
    <dbReference type="NCBI Taxonomy" id="28188"/>
    <lineage>
        <taxon>Bacteria</taxon>
        <taxon>Pseudomonadati</taxon>
        <taxon>Bacteroidota</taxon>
        <taxon>Flavobacteriia</taxon>
        <taxon>Flavobacteriales</taxon>
        <taxon>Flavobacteriaceae</taxon>
        <taxon>Capnocytophaga</taxon>
    </lineage>
</organism>
<keyword evidence="1" id="KW-0812">Transmembrane</keyword>
<evidence type="ECO:0000313" key="5">
    <source>
        <dbReference type="Proteomes" id="UP000044026"/>
    </source>
</evidence>
<evidence type="ECO:0000256" key="1">
    <source>
        <dbReference type="SAM" id="Phobius"/>
    </source>
</evidence>
<keyword evidence="1" id="KW-1133">Transmembrane helix</keyword>
<protein>
    <submittedName>
        <fullName evidence="3">Uncharacterized protein</fullName>
    </submittedName>
</protein>
<accession>A0A0B7II23</accession>
<proteinExistence type="predicted"/>
<dbReference type="EMBL" id="CDOK01000077">
    <property type="protein sequence ID" value="CEN48301.1"/>
    <property type="molecule type" value="Genomic_DNA"/>
</dbReference>
<sequence length="39" mass="4427">MAGEQTKKVCDYFLALDVVSFAFALVFSVFGFFIRCRIS</sequence>
<reference evidence="4 5" key="1">
    <citation type="submission" date="2015-01" db="EMBL/GenBank/DDBJ databases">
        <authorList>
            <person name="MANFREDI Pablo"/>
        </authorList>
    </citation>
    <scope>NUCLEOTIDE SEQUENCE [LARGE SCALE GENOMIC DNA]</scope>
    <source>
        <strain evidence="3 4">Cc11</strain>
        <strain evidence="2 5">Cc12</strain>
    </source>
</reference>
<dbReference type="Proteomes" id="UP000044026">
    <property type="component" value="Unassembled WGS sequence"/>
</dbReference>
<evidence type="ECO:0000313" key="4">
    <source>
        <dbReference type="Proteomes" id="UP000039370"/>
    </source>
</evidence>
<dbReference type="EMBL" id="CDOE01000079">
    <property type="protein sequence ID" value="CEN41004.1"/>
    <property type="molecule type" value="Genomic_DNA"/>
</dbReference>
<dbReference type="AlphaFoldDB" id="A0A0B7II23"/>
<feature type="transmembrane region" description="Helical" evidence="1">
    <location>
        <begin position="12"/>
        <end position="34"/>
    </location>
</feature>